<evidence type="ECO:0000256" key="4">
    <source>
        <dbReference type="SAM" id="MobiDB-lite"/>
    </source>
</evidence>
<reference evidence="7" key="1">
    <citation type="journal article" date="2019" name="Int. J. Syst. Evol. Microbiol.">
        <title>The Global Catalogue of Microorganisms (GCM) 10K type strain sequencing project: providing services to taxonomists for standard genome sequencing and annotation.</title>
        <authorList>
            <consortium name="The Broad Institute Genomics Platform"/>
            <consortium name="The Broad Institute Genome Sequencing Center for Infectious Disease"/>
            <person name="Wu L."/>
            <person name="Ma J."/>
        </authorList>
    </citation>
    <scope>NUCLEOTIDE SEQUENCE [LARGE SCALE GENOMIC DNA]</scope>
    <source>
        <strain evidence="7">NBRC 112299</strain>
    </source>
</reference>
<keyword evidence="7" id="KW-1185">Reference proteome</keyword>
<organism evidence="6 7">
    <name type="scientific">Demequina litorisediminis</name>
    <dbReference type="NCBI Taxonomy" id="1849022"/>
    <lineage>
        <taxon>Bacteria</taxon>
        <taxon>Bacillati</taxon>
        <taxon>Actinomycetota</taxon>
        <taxon>Actinomycetes</taxon>
        <taxon>Micrococcales</taxon>
        <taxon>Demequinaceae</taxon>
        <taxon>Demequina</taxon>
    </lineage>
</organism>
<proteinExistence type="predicted"/>
<accession>A0ABQ6I8M8</accession>
<dbReference type="InterPro" id="IPR050153">
    <property type="entry name" value="Metal_Ion_Import_ABC"/>
</dbReference>
<keyword evidence="1" id="KW-0813">Transport</keyword>
<dbReference type="InterPro" id="IPR027417">
    <property type="entry name" value="P-loop_NTPase"/>
</dbReference>
<evidence type="ECO:0000256" key="3">
    <source>
        <dbReference type="ARBA" id="ARBA00022840"/>
    </source>
</evidence>
<gene>
    <name evidence="6" type="ORF">GCM10025876_03860</name>
</gene>
<dbReference type="Proteomes" id="UP001157125">
    <property type="component" value="Unassembled WGS sequence"/>
</dbReference>
<dbReference type="Gene3D" id="3.40.50.300">
    <property type="entry name" value="P-loop containing nucleotide triphosphate hydrolases"/>
    <property type="match status" value="1"/>
</dbReference>
<evidence type="ECO:0000313" key="6">
    <source>
        <dbReference type="EMBL" id="GMA34182.1"/>
    </source>
</evidence>
<feature type="domain" description="ABC transporter" evidence="5">
    <location>
        <begin position="17"/>
        <end position="248"/>
    </location>
</feature>
<evidence type="ECO:0000259" key="5">
    <source>
        <dbReference type="PROSITE" id="PS50893"/>
    </source>
</evidence>
<evidence type="ECO:0000313" key="7">
    <source>
        <dbReference type="Proteomes" id="UP001157125"/>
    </source>
</evidence>
<dbReference type="InterPro" id="IPR003593">
    <property type="entry name" value="AAA+_ATPase"/>
</dbReference>
<feature type="compositionally biased region" description="Low complexity" evidence="4">
    <location>
        <begin position="234"/>
        <end position="255"/>
    </location>
</feature>
<dbReference type="InterPro" id="IPR003439">
    <property type="entry name" value="ABC_transporter-like_ATP-bd"/>
</dbReference>
<protein>
    <submittedName>
        <fullName evidence="6">ABC transporter</fullName>
    </submittedName>
</protein>
<keyword evidence="2" id="KW-0547">Nucleotide-binding</keyword>
<dbReference type="EMBL" id="BSUN01000001">
    <property type="protein sequence ID" value="GMA34182.1"/>
    <property type="molecule type" value="Genomic_DNA"/>
</dbReference>
<dbReference type="RefSeq" id="WP_284327274.1">
    <property type="nucleotide sequence ID" value="NZ_BSUN01000001.1"/>
</dbReference>
<dbReference type="SUPFAM" id="SSF52540">
    <property type="entry name" value="P-loop containing nucleoside triphosphate hydrolases"/>
    <property type="match status" value="1"/>
</dbReference>
<name>A0ABQ6I8M8_9MICO</name>
<comment type="caution">
    <text evidence="6">The sequence shown here is derived from an EMBL/GenBank/DDBJ whole genome shotgun (WGS) entry which is preliminary data.</text>
</comment>
<keyword evidence="3" id="KW-0067">ATP-binding</keyword>
<evidence type="ECO:0000256" key="1">
    <source>
        <dbReference type="ARBA" id="ARBA00022448"/>
    </source>
</evidence>
<dbReference type="PROSITE" id="PS00211">
    <property type="entry name" value="ABC_TRANSPORTER_1"/>
    <property type="match status" value="1"/>
</dbReference>
<dbReference type="SMART" id="SM00382">
    <property type="entry name" value="AAA"/>
    <property type="match status" value="1"/>
</dbReference>
<sequence length="272" mass="28017">MTAGDPTTLHHDAPPVLTARGVRVRLGGHEILHGVDLDAHPGEAVAIMGGNGSGKSTLVRALVGALPMAAGDVTIFDAPRTRASARRIGYVPQRASAGGGVSATAREVVTAGLLGVGSLRPPRDAKARALAALDDLGVADLADRDVSRLSGGQQQRVLIARALVRDPDLLILDEPMAGVDVPSQEALAAALTARRDAGKAIILVLHELGALAPLVHHAVVLEQGCVTHIGEPLAPSASTPYPATTMTTPTPMCPSRPRRPSPGRFASDRPDD</sequence>
<dbReference type="InterPro" id="IPR017871">
    <property type="entry name" value="ABC_transporter-like_CS"/>
</dbReference>
<evidence type="ECO:0000256" key="2">
    <source>
        <dbReference type="ARBA" id="ARBA00022741"/>
    </source>
</evidence>
<dbReference type="Pfam" id="PF00005">
    <property type="entry name" value="ABC_tran"/>
    <property type="match status" value="1"/>
</dbReference>
<dbReference type="PANTHER" id="PTHR42734">
    <property type="entry name" value="METAL TRANSPORT SYSTEM ATP-BINDING PROTEIN TM_0124-RELATED"/>
    <property type="match status" value="1"/>
</dbReference>
<feature type="region of interest" description="Disordered" evidence="4">
    <location>
        <begin position="234"/>
        <end position="272"/>
    </location>
</feature>
<dbReference type="PROSITE" id="PS50893">
    <property type="entry name" value="ABC_TRANSPORTER_2"/>
    <property type="match status" value="1"/>
</dbReference>